<dbReference type="InterPro" id="IPR018130">
    <property type="entry name" value="Ribosomal_uS2_CS"/>
</dbReference>
<evidence type="ECO:0000256" key="7">
    <source>
        <dbReference type="SAM" id="MobiDB-lite"/>
    </source>
</evidence>
<gene>
    <name evidence="5 8" type="primary">rpsB</name>
    <name evidence="8" type="ORF">ACFL2Z_04380</name>
</gene>
<dbReference type="NCBIfam" id="TIGR01011">
    <property type="entry name" value="rpsB_bact"/>
    <property type="match status" value="1"/>
</dbReference>
<name>A0ABV6YPY0_UNCEI</name>
<evidence type="ECO:0000256" key="3">
    <source>
        <dbReference type="ARBA" id="ARBA00023274"/>
    </source>
</evidence>
<dbReference type="InterPro" id="IPR023591">
    <property type="entry name" value="Ribosomal_uS2_flav_dom_sf"/>
</dbReference>
<accession>A0ABV6YPY0</accession>
<dbReference type="PRINTS" id="PR00395">
    <property type="entry name" value="RIBOSOMALS2"/>
</dbReference>
<keyword evidence="2 5" id="KW-0689">Ribosomal protein</keyword>
<feature type="compositionally biased region" description="Basic and acidic residues" evidence="7">
    <location>
        <begin position="245"/>
        <end position="267"/>
    </location>
</feature>
<dbReference type="Proteomes" id="UP001594288">
    <property type="component" value="Unassembled WGS sequence"/>
</dbReference>
<dbReference type="GO" id="GO:0005840">
    <property type="term" value="C:ribosome"/>
    <property type="evidence" value="ECO:0007669"/>
    <property type="project" value="UniProtKB-KW"/>
</dbReference>
<proteinExistence type="inferred from homology"/>
<feature type="region of interest" description="Disordered" evidence="7">
    <location>
        <begin position="232"/>
        <end position="274"/>
    </location>
</feature>
<reference evidence="8 9" key="1">
    <citation type="submission" date="2024-09" db="EMBL/GenBank/DDBJ databases">
        <authorList>
            <person name="D'Angelo T."/>
        </authorList>
    </citation>
    <scope>NUCLEOTIDE SEQUENCE [LARGE SCALE GENOMIC DNA]</scope>
    <source>
        <strain evidence="8">SAG AM-311-F02</strain>
    </source>
</reference>
<evidence type="ECO:0000256" key="1">
    <source>
        <dbReference type="ARBA" id="ARBA00006242"/>
    </source>
</evidence>
<comment type="similarity">
    <text evidence="1 5 6">Belongs to the universal ribosomal protein uS2 family.</text>
</comment>
<dbReference type="PANTHER" id="PTHR12534:SF0">
    <property type="entry name" value="SMALL RIBOSOMAL SUBUNIT PROTEIN US2M"/>
    <property type="match status" value="1"/>
</dbReference>
<dbReference type="PROSITE" id="PS00963">
    <property type="entry name" value="RIBOSOMAL_S2_2"/>
    <property type="match status" value="1"/>
</dbReference>
<comment type="caution">
    <text evidence="8">The sequence shown here is derived from an EMBL/GenBank/DDBJ whole genome shotgun (WGS) entry which is preliminary data.</text>
</comment>
<evidence type="ECO:0000313" key="8">
    <source>
        <dbReference type="EMBL" id="MFC1800130.1"/>
    </source>
</evidence>
<dbReference type="InterPro" id="IPR005706">
    <property type="entry name" value="Ribosomal_uS2_bac/mit/plastid"/>
</dbReference>
<dbReference type="PROSITE" id="PS00962">
    <property type="entry name" value="RIBOSOMAL_S2_1"/>
    <property type="match status" value="1"/>
</dbReference>
<keyword evidence="3 5" id="KW-0687">Ribonucleoprotein</keyword>
<dbReference type="InterPro" id="IPR001865">
    <property type="entry name" value="Ribosomal_uS2"/>
</dbReference>
<evidence type="ECO:0000256" key="4">
    <source>
        <dbReference type="ARBA" id="ARBA00035256"/>
    </source>
</evidence>
<dbReference type="Gene3D" id="3.40.50.10490">
    <property type="entry name" value="Glucose-6-phosphate isomerase like protein, domain 1"/>
    <property type="match status" value="1"/>
</dbReference>
<dbReference type="Gene3D" id="1.10.287.610">
    <property type="entry name" value="Helix hairpin bin"/>
    <property type="match status" value="1"/>
</dbReference>
<dbReference type="PANTHER" id="PTHR12534">
    <property type="entry name" value="30S RIBOSOMAL PROTEIN S2 PROKARYOTIC AND ORGANELLAR"/>
    <property type="match status" value="1"/>
</dbReference>
<evidence type="ECO:0000256" key="6">
    <source>
        <dbReference type="RuleBase" id="RU003631"/>
    </source>
</evidence>
<protein>
    <recommendedName>
        <fullName evidence="4 5">Small ribosomal subunit protein uS2</fullName>
    </recommendedName>
</protein>
<evidence type="ECO:0000313" key="9">
    <source>
        <dbReference type="Proteomes" id="UP001594288"/>
    </source>
</evidence>
<evidence type="ECO:0000256" key="5">
    <source>
        <dbReference type="HAMAP-Rule" id="MF_00291"/>
    </source>
</evidence>
<dbReference type="EMBL" id="JBHPEI010000072">
    <property type="protein sequence ID" value="MFC1800130.1"/>
    <property type="molecule type" value="Genomic_DNA"/>
</dbReference>
<dbReference type="Pfam" id="PF00318">
    <property type="entry name" value="Ribosomal_S2"/>
    <property type="match status" value="1"/>
</dbReference>
<dbReference type="HAMAP" id="MF_00291_B">
    <property type="entry name" value="Ribosomal_uS2_B"/>
    <property type="match status" value="1"/>
</dbReference>
<sequence length="274" mass="30516">MPVRDVTMKSLLEAGVHFGHQKRRWNPKMKKFIFVERSGIYIIDLQKTLEALSRAADAVGKCAKEGGMILFVGTKKQAKDVIKEEARRCDMPFVTERWLGGMLTNYKTIRNNVRRLEELEAMEADGRMASLSKKEASGLTKHRIKLERALDGIRKMENLPKMVFVVDTRKENIAVAEACRLGIPIVGIVDTNCDPDPIVYPVPGNDDAIRSIKLFARAISNAVIEAKGLSTEGTFAAGDETQEQTEEKAEPEAEVKTEEQAEAKPEPEAEVTDS</sequence>
<dbReference type="SUPFAM" id="SSF52313">
    <property type="entry name" value="Ribosomal protein S2"/>
    <property type="match status" value="1"/>
</dbReference>
<dbReference type="CDD" id="cd01425">
    <property type="entry name" value="RPS2"/>
    <property type="match status" value="1"/>
</dbReference>
<organism evidence="8 9">
    <name type="scientific">Eiseniibacteriota bacterium</name>
    <dbReference type="NCBI Taxonomy" id="2212470"/>
    <lineage>
        <taxon>Bacteria</taxon>
        <taxon>Candidatus Eiseniibacteriota</taxon>
    </lineage>
</organism>
<keyword evidence="9" id="KW-1185">Reference proteome</keyword>
<evidence type="ECO:0000256" key="2">
    <source>
        <dbReference type="ARBA" id="ARBA00022980"/>
    </source>
</evidence>